<dbReference type="Pfam" id="PF00675">
    <property type="entry name" value="Peptidase_M16"/>
    <property type="match status" value="1"/>
</dbReference>
<evidence type="ECO:0000313" key="5">
    <source>
        <dbReference type="Proteomes" id="UP000185728"/>
    </source>
</evidence>
<dbReference type="Proteomes" id="UP000185728">
    <property type="component" value="Unassembled WGS sequence"/>
</dbReference>
<proteinExistence type="predicted"/>
<dbReference type="InterPro" id="IPR011765">
    <property type="entry name" value="Pept_M16_N"/>
</dbReference>
<evidence type="ECO:0000256" key="1">
    <source>
        <dbReference type="SAM" id="SignalP"/>
    </source>
</evidence>
<feature type="signal peptide" evidence="1">
    <location>
        <begin position="1"/>
        <end position="19"/>
    </location>
</feature>
<feature type="chain" id="PRO_5046328077" evidence="1">
    <location>
        <begin position="20"/>
        <end position="689"/>
    </location>
</feature>
<evidence type="ECO:0000259" key="2">
    <source>
        <dbReference type="Pfam" id="PF00675"/>
    </source>
</evidence>
<comment type="caution">
    <text evidence="4">The sequence shown here is derived from an EMBL/GenBank/DDBJ whole genome shotgun (WGS) entry which is preliminary data.</text>
</comment>
<gene>
    <name evidence="4" type="ORF">SAMN05421766_101607</name>
</gene>
<dbReference type="SUPFAM" id="SSF63411">
    <property type="entry name" value="LuxS/MPP-like metallohydrolase"/>
    <property type="match status" value="2"/>
</dbReference>
<dbReference type="InterPro" id="IPR011249">
    <property type="entry name" value="Metalloenz_LuxS/M16"/>
</dbReference>
<sequence>MKHIFTSLFFLAFAFVAKAQIDRSQMPEAGPAPEIKLEDAQRFELRNGLKVLVVENHKLPRVSIQLSIDNPPVLEADKAGVSSLTGSLLGKGSKNIKKDDFNEEVDFLGARINFNSQGAYASSLSKYFPRILELMADAALNPNFTQDEFDKEKQKIITGLKSEEKSVAAISQRVGLALAYSKKHPYGEFMTEETLNKVSLTDVIQFYEDYFVPANAYLVVVGDIKFDDVKTLVEEQFTPWTKAVPPSFGFSKPSNAQYAQINFIDVPNAVQSEITVGNLVNLEMKDPDYLPALMANEILGGGGEGRLFLNLREDKAYTYGSYSRLGNDKYAPARFRATASVRNAVTDSSVVEILKEIDRIRTEPVSKEELENTKAKYTGRFVMALEDPSTIANYALNIETENLPKNFYKTYLEKINAITIEDVQRAAQKYMKPGNIRIVVAGKGSEVLENLEKISFKGKKIPVWYFDKYANAVEKPDYSANVPSDVSATTVLNKYIEAIGGKEKLEGVKSYFLLAEAEMQGTKLNLEVKKTTNAQFMQDIKVAGNSMSKQVLNGDKGYMVMQGQRKDMGDDEIEKVKVESAPFPELNYLNTDVTLEGIEIVEDKKAYKIKLSEEKMAFYDVESGLKLQEVTTAEMGGQTITSTINYMDYKEVSGIQFPFIMAQAVGPQRFEFIVSEIKINEEVSETDFE</sequence>
<keyword evidence="5" id="KW-1185">Reference proteome</keyword>
<name>A0ABY1KMS9_9FLAO</name>
<evidence type="ECO:0000259" key="3">
    <source>
        <dbReference type="Pfam" id="PF05193"/>
    </source>
</evidence>
<organism evidence="4 5">
    <name type="scientific">Zobellia uliginosa</name>
    <dbReference type="NCBI Taxonomy" id="143224"/>
    <lineage>
        <taxon>Bacteria</taxon>
        <taxon>Pseudomonadati</taxon>
        <taxon>Bacteroidota</taxon>
        <taxon>Flavobacteriia</taxon>
        <taxon>Flavobacteriales</taxon>
        <taxon>Flavobacteriaceae</taxon>
        <taxon>Zobellia</taxon>
    </lineage>
</organism>
<accession>A0ABY1KMS9</accession>
<dbReference type="EMBL" id="FTOB01000001">
    <property type="protein sequence ID" value="SIS40621.1"/>
    <property type="molecule type" value="Genomic_DNA"/>
</dbReference>
<dbReference type="InterPro" id="IPR050361">
    <property type="entry name" value="MPP/UQCRC_Complex"/>
</dbReference>
<keyword evidence="1" id="KW-0732">Signal</keyword>
<protein>
    <submittedName>
        <fullName evidence="4">Predicted Zn-dependent peptidase</fullName>
    </submittedName>
</protein>
<feature type="domain" description="Peptidase M16 C-terminal" evidence="3">
    <location>
        <begin position="197"/>
        <end position="376"/>
    </location>
</feature>
<dbReference type="InterPro" id="IPR007863">
    <property type="entry name" value="Peptidase_M16_C"/>
</dbReference>
<reference evidence="4 5" key="1">
    <citation type="submission" date="2017-01" db="EMBL/GenBank/DDBJ databases">
        <authorList>
            <person name="Varghese N."/>
            <person name="Submissions S."/>
        </authorList>
    </citation>
    <scope>NUCLEOTIDE SEQUENCE [LARGE SCALE GENOMIC DNA]</scope>
    <source>
        <strain evidence="4 5">DSM 2061</strain>
    </source>
</reference>
<feature type="domain" description="Peptidase M16 N-terminal" evidence="2">
    <location>
        <begin position="51"/>
        <end position="164"/>
    </location>
</feature>
<dbReference type="PANTHER" id="PTHR11851">
    <property type="entry name" value="METALLOPROTEASE"/>
    <property type="match status" value="1"/>
</dbReference>
<dbReference type="RefSeq" id="WP_076453441.1">
    <property type="nucleotide sequence ID" value="NZ_FTOB01000001.1"/>
</dbReference>
<dbReference type="Gene3D" id="3.30.830.10">
    <property type="entry name" value="Metalloenzyme, LuxS/M16 peptidase-like"/>
    <property type="match status" value="2"/>
</dbReference>
<dbReference type="PANTHER" id="PTHR11851:SF224">
    <property type="entry name" value="PROCESSING PROTEASE"/>
    <property type="match status" value="1"/>
</dbReference>
<dbReference type="Pfam" id="PF05193">
    <property type="entry name" value="Peptidase_M16_C"/>
    <property type="match status" value="1"/>
</dbReference>
<evidence type="ECO:0000313" key="4">
    <source>
        <dbReference type="EMBL" id="SIS40621.1"/>
    </source>
</evidence>